<dbReference type="Ensembl" id="ENSUAMT00000009726.1">
    <property type="protein sequence ID" value="ENSUAMP00000008624.1"/>
    <property type="gene ID" value="ENSUAMG00000007256.1"/>
</dbReference>
<dbReference type="OMA" id="VWHPANC"/>
<reference evidence="3" key="1">
    <citation type="submission" date="2016-06" db="EMBL/GenBank/DDBJ databases">
        <title>De novo assembly and RNA-Seq shows season-dependent expression and editing in black bear kidneys.</title>
        <authorList>
            <person name="Korstanje R."/>
            <person name="Srivastava A."/>
            <person name="Sarsani V.K."/>
            <person name="Sheehan S.M."/>
            <person name="Seger R.L."/>
            <person name="Barter M.E."/>
            <person name="Lindqvist C."/>
            <person name="Brody L.C."/>
            <person name="Mullikin J.C."/>
        </authorList>
    </citation>
    <scope>NUCLEOTIDE SEQUENCE [LARGE SCALE GENOMIC DNA]</scope>
</reference>
<evidence type="ECO:0000256" key="1">
    <source>
        <dbReference type="SAM" id="MobiDB-lite"/>
    </source>
</evidence>
<feature type="region of interest" description="Disordered" evidence="1">
    <location>
        <begin position="74"/>
        <end position="97"/>
    </location>
</feature>
<evidence type="ECO:0000313" key="2">
    <source>
        <dbReference type="Ensembl" id="ENSUAMP00000008624.1"/>
    </source>
</evidence>
<keyword evidence="3" id="KW-1185">Reference proteome</keyword>
<dbReference type="AlphaFoldDB" id="A0A452QST8"/>
<evidence type="ECO:0000313" key="3">
    <source>
        <dbReference type="Proteomes" id="UP000291022"/>
    </source>
</evidence>
<protein>
    <submittedName>
        <fullName evidence="2">Uncharacterized protein</fullName>
    </submittedName>
</protein>
<name>A0A452QST8_URSAM</name>
<accession>A0A452QST8</accession>
<sequence>MYSCFVPAVVGVGQRQAAAEHLAEHPAELLRGHVVQQRVDDGAQVEEGVGEGQEDHVGPEVGFGPVVLGFGRRHNPPHLVRHPADSQDRQEQHERSNARNKILSAPVLCLLARKWCQFFNVALDRFACHQRKGISQCFKAGGVDCVKDHSML</sequence>
<reference evidence="2" key="2">
    <citation type="submission" date="2025-08" db="UniProtKB">
        <authorList>
            <consortium name="Ensembl"/>
        </authorList>
    </citation>
    <scope>IDENTIFICATION</scope>
</reference>
<organism evidence="2 3">
    <name type="scientific">Ursus americanus</name>
    <name type="common">American black bear</name>
    <name type="synonym">Euarctos americanus</name>
    <dbReference type="NCBI Taxonomy" id="9643"/>
    <lineage>
        <taxon>Eukaryota</taxon>
        <taxon>Metazoa</taxon>
        <taxon>Chordata</taxon>
        <taxon>Craniata</taxon>
        <taxon>Vertebrata</taxon>
        <taxon>Euteleostomi</taxon>
        <taxon>Mammalia</taxon>
        <taxon>Eutheria</taxon>
        <taxon>Laurasiatheria</taxon>
        <taxon>Carnivora</taxon>
        <taxon>Caniformia</taxon>
        <taxon>Ursidae</taxon>
        <taxon>Ursus</taxon>
    </lineage>
</organism>
<dbReference type="GeneTree" id="ENSGT01030000235139"/>
<dbReference type="Proteomes" id="UP000291022">
    <property type="component" value="Unassembled WGS sequence"/>
</dbReference>
<reference evidence="2" key="3">
    <citation type="submission" date="2025-09" db="UniProtKB">
        <authorList>
            <consortium name="Ensembl"/>
        </authorList>
    </citation>
    <scope>IDENTIFICATION</scope>
</reference>
<proteinExistence type="predicted"/>
<feature type="compositionally biased region" description="Basic and acidic residues" evidence="1">
    <location>
        <begin position="82"/>
        <end position="97"/>
    </location>
</feature>